<evidence type="ECO:0000259" key="1">
    <source>
        <dbReference type="Pfam" id="PF05117"/>
    </source>
</evidence>
<evidence type="ECO:0008006" key="5">
    <source>
        <dbReference type="Google" id="ProtNLM"/>
    </source>
</evidence>
<dbReference type="Proteomes" id="UP000186720">
    <property type="component" value="Unassembled WGS sequence"/>
</dbReference>
<accession>A0A1Q5ZWM5</accession>
<dbReference type="Pfam" id="PF06877">
    <property type="entry name" value="RraB"/>
    <property type="match status" value="1"/>
</dbReference>
<evidence type="ECO:0000313" key="3">
    <source>
        <dbReference type="EMBL" id="OKS86169.1"/>
    </source>
</evidence>
<keyword evidence="4" id="KW-1185">Reference proteome</keyword>
<dbReference type="Gene3D" id="3.30.70.970">
    <property type="entry name" value="RraB-like"/>
    <property type="match status" value="1"/>
</dbReference>
<dbReference type="InterPro" id="IPR036701">
    <property type="entry name" value="RraB-like_sf"/>
</dbReference>
<proteinExistence type="predicted"/>
<name>A0A1Q5ZWM5_9SPHI</name>
<sequence>MGFFDKIFKGKNRPTDANKTAAKRHQEEWDFYLTNINDLPGSIMVDLGLRKIAPVNNKTHIVSVSVKMKNPNPEGLSTEEELNSLGDIEDRLVDFMTEARKAIFAGRTTSNGSRDFYFYVGDTMLIDKTISEAMVAFPGYEYDFGTNEDTDWKCYLDFLYPLPSQMQSIQNRRVINSLEKNGDPLTKERQVDHWLFFKTETGRDLFLSKIAEEGFNIVTNNYDKDLGDTPYRLQISRIDKVDYNSIDDYVIMLWKLAAKCDGEYDGWETSVEKQ</sequence>
<protein>
    <recommendedName>
        <fullName evidence="5">DUF695 domain-containing protein</fullName>
    </recommendedName>
</protein>
<comment type="caution">
    <text evidence="3">The sequence shown here is derived from an EMBL/GenBank/DDBJ whole genome shotgun (WGS) entry which is preliminary data.</text>
</comment>
<feature type="domain" description="Regulator of ribonuclease activity B" evidence="2">
    <location>
        <begin position="169"/>
        <end position="269"/>
    </location>
</feature>
<feature type="domain" description="DUF695" evidence="1">
    <location>
        <begin position="28"/>
        <end position="160"/>
    </location>
</feature>
<dbReference type="Pfam" id="PF05117">
    <property type="entry name" value="DUF695"/>
    <property type="match status" value="1"/>
</dbReference>
<dbReference type="OrthoDB" id="7839302at2"/>
<dbReference type="RefSeq" id="WP_074488896.1">
    <property type="nucleotide sequence ID" value="NZ_FPAM01000013.1"/>
</dbReference>
<dbReference type="InterPro" id="IPR009671">
    <property type="entry name" value="RraB_dom"/>
</dbReference>
<reference evidence="3 4" key="1">
    <citation type="submission" date="2016-11" db="EMBL/GenBank/DDBJ databases">
        <title>Whole Genome Sequencing of Mucilaginibacter polytrichastri RG4-7(T) isolated from the moss sample.</title>
        <authorList>
            <person name="Li Y."/>
        </authorList>
    </citation>
    <scope>NUCLEOTIDE SEQUENCE [LARGE SCALE GENOMIC DNA]</scope>
    <source>
        <strain evidence="3 4">RG4-7</strain>
    </source>
</reference>
<dbReference type="EMBL" id="MPPL01000001">
    <property type="protein sequence ID" value="OKS86169.1"/>
    <property type="molecule type" value="Genomic_DNA"/>
</dbReference>
<dbReference type="SUPFAM" id="SSF89946">
    <property type="entry name" value="Hypothetical protein VC0424"/>
    <property type="match status" value="1"/>
</dbReference>
<dbReference type="InterPro" id="IPR016097">
    <property type="entry name" value="DUF695"/>
</dbReference>
<organism evidence="3 4">
    <name type="scientific">Mucilaginibacter polytrichastri</name>
    <dbReference type="NCBI Taxonomy" id="1302689"/>
    <lineage>
        <taxon>Bacteria</taxon>
        <taxon>Pseudomonadati</taxon>
        <taxon>Bacteroidota</taxon>
        <taxon>Sphingobacteriia</taxon>
        <taxon>Sphingobacteriales</taxon>
        <taxon>Sphingobacteriaceae</taxon>
        <taxon>Mucilaginibacter</taxon>
    </lineage>
</organism>
<dbReference type="AlphaFoldDB" id="A0A1Q5ZWM5"/>
<evidence type="ECO:0000259" key="2">
    <source>
        <dbReference type="Pfam" id="PF06877"/>
    </source>
</evidence>
<gene>
    <name evidence="3" type="ORF">RG47T_1620</name>
</gene>
<evidence type="ECO:0000313" key="4">
    <source>
        <dbReference type="Proteomes" id="UP000186720"/>
    </source>
</evidence>
<dbReference type="STRING" id="1302689.RG47T_1620"/>